<dbReference type="EMBL" id="FQVU01000002">
    <property type="protein sequence ID" value="SHG18003.1"/>
    <property type="molecule type" value="Genomic_DNA"/>
</dbReference>
<sequence>MDGACARARRRPCAPSYRRAPARATSTMPAPTSARPTRPVAPSRSCSTRGREERRHDGFGECDGRGARGVHPAQPVVEQQVGQGHRDDGEVGEHDHPARVGEQRAGPVEGEGGEQPDRREGERTRHDRSRPVPAPDRAGPRPGVVRVAEAGGETEHDTLHGAGPRVAARRGGEARDAGRGDGGGHGPGQAHASVFDRQFEQGGEDGSGAEGQGVADGDTDEVHRPVVEGRVRQHPDGADHQPRPRGAVPRQAQHAPGVESQQEQAPETEGRQPDQRLGRTRGRLVGDGSRRSPQRRGDEDGSGVPAASNRHGRSVGTHVCAVAGGLDTVRPSWSG</sequence>
<feature type="compositionally biased region" description="Basic and acidic residues" evidence="1">
    <location>
        <begin position="268"/>
        <end position="277"/>
    </location>
</feature>
<evidence type="ECO:0000313" key="2">
    <source>
        <dbReference type="EMBL" id="SHG18003.1"/>
    </source>
</evidence>
<feature type="region of interest" description="Disordered" evidence="1">
    <location>
        <begin position="1"/>
        <end position="315"/>
    </location>
</feature>
<proteinExistence type="predicted"/>
<evidence type="ECO:0000256" key="1">
    <source>
        <dbReference type="SAM" id="MobiDB-lite"/>
    </source>
</evidence>
<keyword evidence="3" id="KW-1185">Reference proteome</keyword>
<name>A0A1M5HPX5_9ACTN</name>
<feature type="compositionally biased region" description="Basic and acidic residues" evidence="1">
    <location>
        <begin position="49"/>
        <end position="66"/>
    </location>
</feature>
<feature type="compositionally biased region" description="Basic and acidic residues" evidence="1">
    <location>
        <begin position="115"/>
        <end position="125"/>
    </location>
</feature>
<evidence type="ECO:0000313" key="3">
    <source>
        <dbReference type="Proteomes" id="UP000186132"/>
    </source>
</evidence>
<feature type="compositionally biased region" description="Low complexity" evidence="1">
    <location>
        <begin position="13"/>
        <end position="24"/>
    </location>
</feature>
<dbReference type="Proteomes" id="UP000186132">
    <property type="component" value="Unassembled WGS sequence"/>
</dbReference>
<feature type="compositionally biased region" description="Basic and acidic residues" evidence="1">
    <location>
        <begin position="170"/>
        <end position="179"/>
    </location>
</feature>
<gene>
    <name evidence="2" type="ORF">SAMN05443575_1595</name>
</gene>
<accession>A0A1M5HPX5</accession>
<reference evidence="2 3" key="1">
    <citation type="submission" date="2016-11" db="EMBL/GenBank/DDBJ databases">
        <authorList>
            <person name="Jaros S."/>
            <person name="Januszkiewicz K."/>
            <person name="Wedrychowicz H."/>
        </authorList>
    </citation>
    <scope>NUCLEOTIDE SEQUENCE [LARGE SCALE GENOMIC DNA]</scope>
    <source>
        <strain evidence="2 3">DSM 45627</strain>
    </source>
</reference>
<organism evidence="2 3">
    <name type="scientific">Jatrophihabitans endophyticus</name>
    <dbReference type="NCBI Taxonomy" id="1206085"/>
    <lineage>
        <taxon>Bacteria</taxon>
        <taxon>Bacillati</taxon>
        <taxon>Actinomycetota</taxon>
        <taxon>Actinomycetes</taxon>
        <taxon>Jatrophihabitantales</taxon>
        <taxon>Jatrophihabitantaceae</taxon>
        <taxon>Jatrophihabitans</taxon>
    </lineage>
</organism>
<dbReference type="AlphaFoldDB" id="A0A1M5HPX5"/>
<feature type="compositionally biased region" description="Basic and acidic residues" evidence="1">
    <location>
        <begin position="220"/>
        <end position="242"/>
    </location>
</feature>
<feature type="compositionally biased region" description="Basic and acidic residues" evidence="1">
    <location>
        <begin position="84"/>
        <end position="102"/>
    </location>
</feature>
<protein>
    <submittedName>
        <fullName evidence="2">Uncharacterized protein</fullName>
    </submittedName>
</protein>